<evidence type="ECO:0000313" key="3">
    <source>
        <dbReference type="EMBL" id="PAV18082.1"/>
    </source>
</evidence>
<protein>
    <recommendedName>
        <fullName evidence="2">C2H2-type domain-containing protein</fullName>
    </recommendedName>
</protein>
<feature type="region of interest" description="Disordered" evidence="1">
    <location>
        <begin position="18"/>
        <end position="53"/>
    </location>
</feature>
<name>A0A286UEN2_9AGAM</name>
<dbReference type="InterPro" id="IPR013087">
    <property type="entry name" value="Znf_C2H2_type"/>
</dbReference>
<evidence type="ECO:0000313" key="4">
    <source>
        <dbReference type="Proteomes" id="UP000217199"/>
    </source>
</evidence>
<dbReference type="STRING" id="2282107.A0A286UEN2"/>
<feature type="region of interest" description="Disordered" evidence="1">
    <location>
        <begin position="339"/>
        <end position="416"/>
    </location>
</feature>
<feature type="domain" description="C2H2-type" evidence="2">
    <location>
        <begin position="424"/>
        <end position="447"/>
    </location>
</feature>
<sequence length="494" mass="52599">MDTYPTLLSPIDNFSFSHFNSPSSNRDSNNKSNMSTPSGPSQFPHTPSPLKHSTEWQEILQGHSGGSFLLTTGTIPASLKDSHLHPPGVLPSLSLSSSATGSPAMFGTSATCSPWETCPGLQPSPDIPFLDELDLSGGLGNGFPSTLSFGTGDETSAAFGGLSLNSPPTQPGSSLRSPILLPYEPFEQVDPSIIHDSGSIQTYSLLPPGVHSNSSTIEPSNLNLTNALALDFSALPASTEQDPVTAQPHNVPFAPFGDPASTIQNIPTQSNSRSPPLSSFTDAVHIPPPPRSGSAPALTAGSSMDFLSFPPSAGFPSEGPLHSRSTRRKTSRVNYVEAFDGESDGDDEYIGEHSARDQHGRNIKRRRASGVASFTLSGSDSESGSSASCDDLPRRGRKPGMAGRRAVSMSAASAKRKCKRRHSCVRPGCNATFTRVTDMERHVASVHREGDTDANRCSFCRKAFSREDAVLRHENDSCPMRPRKKAATPAERWS</sequence>
<keyword evidence="4" id="KW-1185">Reference proteome</keyword>
<reference evidence="3 4" key="1">
    <citation type="journal article" date="2017" name="Mol. Ecol.">
        <title>Comparative and population genomic landscape of Phellinus noxius: A hypervariable fungus causing root rot in trees.</title>
        <authorList>
            <person name="Chung C.L."/>
            <person name="Lee T.J."/>
            <person name="Akiba M."/>
            <person name="Lee H.H."/>
            <person name="Kuo T.H."/>
            <person name="Liu D."/>
            <person name="Ke H.M."/>
            <person name="Yokoi T."/>
            <person name="Roa M.B."/>
            <person name="Lu M.J."/>
            <person name="Chang Y.Y."/>
            <person name="Ann P.J."/>
            <person name="Tsai J.N."/>
            <person name="Chen C.Y."/>
            <person name="Tzean S.S."/>
            <person name="Ota Y."/>
            <person name="Hattori T."/>
            <person name="Sahashi N."/>
            <person name="Liou R.F."/>
            <person name="Kikuchi T."/>
            <person name="Tsai I.J."/>
        </authorList>
    </citation>
    <scope>NUCLEOTIDE SEQUENCE [LARGE SCALE GENOMIC DNA]</scope>
    <source>
        <strain evidence="3 4">FFPRI411160</strain>
    </source>
</reference>
<evidence type="ECO:0000259" key="2">
    <source>
        <dbReference type="PROSITE" id="PS00028"/>
    </source>
</evidence>
<feature type="compositionally biased region" description="Acidic residues" evidence="1">
    <location>
        <begin position="339"/>
        <end position="349"/>
    </location>
</feature>
<dbReference type="Proteomes" id="UP000217199">
    <property type="component" value="Unassembled WGS sequence"/>
</dbReference>
<dbReference type="FunCoup" id="A0A286UEN2">
    <property type="interactions" value="1"/>
</dbReference>
<dbReference type="AlphaFoldDB" id="A0A286UEN2"/>
<dbReference type="PROSITE" id="PS00028">
    <property type="entry name" value="ZINC_FINGER_C2H2_1"/>
    <property type="match status" value="1"/>
</dbReference>
<feature type="compositionally biased region" description="Basic and acidic residues" evidence="1">
    <location>
        <begin position="350"/>
        <end position="360"/>
    </location>
</feature>
<feature type="region of interest" description="Disordered" evidence="1">
    <location>
        <begin position="257"/>
        <end position="299"/>
    </location>
</feature>
<dbReference type="EMBL" id="NBII01000006">
    <property type="protein sequence ID" value="PAV18082.1"/>
    <property type="molecule type" value="Genomic_DNA"/>
</dbReference>
<accession>A0A286UEN2</accession>
<organism evidence="3 4">
    <name type="scientific">Pyrrhoderma noxium</name>
    <dbReference type="NCBI Taxonomy" id="2282107"/>
    <lineage>
        <taxon>Eukaryota</taxon>
        <taxon>Fungi</taxon>
        <taxon>Dikarya</taxon>
        <taxon>Basidiomycota</taxon>
        <taxon>Agaricomycotina</taxon>
        <taxon>Agaricomycetes</taxon>
        <taxon>Hymenochaetales</taxon>
        <taxon>Hymenochaetaceae</taxon>
        <taxon>Pyrrhoderma</taxon>
    </lineage>
</organism>
<dbReference type="SMART" id="SM00355">
    <property type="entry name" value="ZnF_C2H2"/>
    <property type="match status" value="2"/>
</dbReference>
<evidence type="ECO:0000256" key="1">
    <source>
        <dbReference type="SAM" id="MobiDB-lite"/>
    </source>
</evidence>
<dbReference type="OrthoDB" id="3246225at2759"/>
<dbReference type="Gene3D" id="3.30.160.60">
    <property type="entry name" value="Classic Zinc Finger"/>
    <property type="match status" value="1"/>
</dbReference>
<gene>
    <name evidence="3" type="ORF">PNOK_0656800</name>
</gene>
<proteinExistence type="predicted"/>
<feature type="compositionally biased region" description="Low complexity" evidence="1">
    <location>
        <begin position="373"/>
        <end position="388"/>
    </location>
</feature>
<feature type="compositionally biased region" description="Polar residues" evidence="1">
    <location>
        <begin position="261"/>
        <end position="281"/>
    </location>
</feature>
<comment type="caution">
    <text evidence="3">The sequence shown here is derived from an EMBL/GenBank/DDBJ whole genome shotgun (WGS) entry which is preliminary data.</text>
</comment>
<dbReference type="InParanoid" id="A0A286UEN2"/>
<feature type="compositionally biased region" description="Polar residues" evidence="1">
    <location>
        <begin position="26"/>
        <end position="45"/>
    </location>
</feature>